<keyword evidence="1" id="KW-1185">Reference proteome</keyword>
<name>A0A915HVA2_ROMCU</name>
<sequence>MPTVFKLEDLSR</sequence>
<organism evidence="1 2">
    <name type="scientific">Romanomermis culicivorax</name>
    <name type="common">Nematode worm</name>
    <dbReference type="NCBI Taxonomy" id="13658"/>
    <lineage>
        <taxon>Eukaryota</taxon>
        <taxon>Metazoa</taxon>
        <taxon>Ecdysozoa</taxon>
        <taxon>Nematoda</taxon>
        <taxon>Enoplea</taxon>
        <taxon>Dorylaimia</taxon>
        <taxon>Mermithida</taxon>
        <taxon>Mermithoidea</taxon>
        <taxon>Mermithidae</taxon>
        <taxon>Romanomermis</taxon>
    </lineage>
</organism>
<dbReference type="WBParaSite" id="nRc.2.0.1.t05290-RA">
    <property type="protein sequence ID" value="nRc.2.0.1.t05290-RA"/>
    <property type="gene ID" value="nRc.2.0.1.g05290"/>
</dbReference>
<evidence type="ECO:0000313" key="1">
    <source>
        <dbReference type="Proteomes" id="UP000887565"/>
    </source>
</evidence>
<proteinExistence type="predicted"/>
<evidence type="ECO:0000313" key="2">
    <source>
        <dbReference type="WBParaSite" id="nRc.2.0.1.t05290-RA"/>
    </source>
</evidence>
<dbReference type="Proteomes" id="UP000887565">
    <property type="component" value="Unplaced"/>
</dbReference>
<accession>A0A915HVA2</accession>
<protein>
    <submittedName>
        <fullName evidence="2">Uncharacterized protein</fullName>
    </submittedName>
</protein>
<reference evidence="2" key="1">
    <citation type="submission" date="2022-11" db="UniProtKB">
        <authorList>
            <consortium name="WormBaseParasite"/>
        </authorList>
    </citation>
    <scope>IDENTIFICATION</scope>
</reference>